<protein>
    <recommendedName>
        <fullName evidence="2">DUF6438 domain-containing protein</fullName>
    </recommendedName>
</protein>
<feature type="chain" id="PRO_5027903356" description="DUF6438 domain-containing protein" evidence="1">
    <location>
        <begin position="22"/>
        <end position="154"/>
    </location>
</feature>
<feature type="domain" description="DUF6438" evidence="2">
    <location>
        <begin position="30"/>
        <end position="141"/>
    </location>
</feature>
<dbReference type="AlphaFoldDB" id="A0A6S6UI59"/>
<keyword evidence="1" id="KW-0732">Signal</keyword>
<reference evidence="3" key="1">
    <citation type="submission" date="2020-01" db="EMBL/GenBank/DDBJ databases">
        <authorList>
            <person name="Meier V. D."/>
            <person name="Meier V D."/>
        </authorList>
    </citation>
    <scope>NUCLEOTIDE SEQUENCE</scope>
    <source>
        <strain evidence="3">HLG_WM_MAG_10</strain>
    </source>
</reference>
<proteinExistence type="predicted"/>
<evidence type="ECO:0000259" key="2">
    <source>
        <dbReference type="Pfam" id="PF20033"/>
    </source>
</evidence>
<accession>A0A6S6UI59</accession>
<evidence type="ECO:0000313" key="3">
    <source>
        <dbReference type="EMBL" id="CAA6830451.1"/>
    </source>
</evidence>
<dbReference type="InterPro" id="IPR045497">
    <property type="entry name" value="DUF6438"/>
</dbReference>
<dbReference type="Pfam" id="PF20033">
    <property type="entry name" value="DUF6438"/>
    <property type="match status" value="1"/>
</dbReference>
<name>A0A6S6UI59_9BACT</name>
<organism evidence="3">
    <name type="scientific">uncultured Aureispira sp</name>
    <dbReference type="NCBI Taxonomy" id="1331704"/>
    <lineage>
        <taxon>Bacteria</taxon>
        <taxon>Pseudomonadati</taxon>
        <taxon>Bacteroidota</taxon>
        <taxon>Saprospiria</taxon>
        <taxon>Saprospirales</taxon>
        <taxon>Saprospiraceae</taxon>
        <taxon>Aureispira</taxon>
        <taxon>environmental samples</taxon>
    </lineage>
</organism>
<dbReference type="EMBL" id="CACVAQ010000555">
    <property type="protein sequence ID" value="CAA6830451.1"/>
    <property type="molecule type" value="Genomic_DNA"/>
</dbReference>
<feature type="signal peptide" evidence="1">
    <location>
        <begin position="1"/>
        <end position="21"/>
    </location>
</feature>
<evidence type="ECO:0000256" key="1">
    <source>
        <dbReference type="SAM" id="SignalP"/>
    </source>
</evidence>
<sequence length="154" mass="17875">MRTLFSFFFLLLTTASSFAQKADESLLVASLERTTCYGNCPYYEVKVYSNGLVTYNGRKNVEYLGLYEGRLSQQQIRQLLDKAKSVGYIHFENKYPIKGLGIIDFPVCITSVTEGATKKMVYNRNDSPQRLVEYQNFFDELIEELDWKKRGFQN</sequence>
<gene>
    <name evidence="3" type="ORF">HELGO_WM27421</name>
</gene>